<sequence length="505" mass="55929">MAAVPTEVLVVDDQTHEIPTKTAVAEQVNEVLDLAPPLLPTEKIGPMGWVRLVFHFELPENYDSEELTSIFKKAYSSFKERVPIAGCEAVPTPTYLEDGLLQLRHYGNEIEHDFKVKDLRNEDFPTFQELKSQGFPASALDPDVVCQRGLGGEWPAAGVDRLNTTMMQVNFIKGGLLLNMLFLHAFIDGACMYKFTELLAEDVRKAQGLAIPEPAEIPVADRAKIAKSSGAKPGKAEDHAEYLEVPFTPTGPPEKLASPIAHGHVFYFSPEKIQALKELASPSNAKLFKSNKDNSPYISTNDALTALVWRCTMMAQHKHKQGEDKSSGPSMLGLALDARRRYAGQDVHKHTIGNILGFAPTIMDIQTLINEDEATLADVALVVRATVNKSKDSYLDSITARVEQLNNVARLVPTIFLDMPGNHALLSSWREFPFYDINWGPALGDRMQALRPPKVGITHAMHVLLPHRLEAGPGIEVFVNTENSAMEGLMNDPFWRQYAEGPMRV</sequence>
<evidence type="ECO:0000313" key="2">
    <source>
        <dbReference type="EMBL" id="RBR10215.1"/>
    </source>
</evidence>
<dbReference type="PANTHER" id="PTHR31642">
    <property type="entry name" value="TRICHOTHECENE 3-O-ACETYLTRANSFERASE"/>
    <property type="match status" value="1"/>
</dbReference>
<accession>A0A366R1Y5</accession>
<evidence type="ECO:0000313" key="3">
    <source>
        <dbReference type="Proteomes" id="UP000253153"/>
    </source>
</evidence>
<evidence type="ECO:0000256" key="1">
    <source>
        <dbReference type="ARBA" id="ARBA00022679"/>
    </source>
</evidence>
<dbReference type="Pfam" id="PF02458">
    <property type="entry name" value="Transferase"/>
    <property type="match status" value="1"/>
</dbReference>
<protein>
    <recommendedName>
        <fullName evidence="4">Trichothecene 3-O-acetyltransferase</fullName>
    </recommendedName>
</protein>
<dbReference type="AlphaFoldDB" id="A0A366R1Y5"/>
<dbReference type="GO" id="GO:0016747">
    <property type="term" value="F:acyltransferase activity, transferring groups other than amino-acyl groups"/>
    <property type="evidence" value="ECO:0007669"/>
    <property type="project" value="TreeGrafter"/>
</dbReference>
<dbReference type="Gene3D" id="3.30.559.10">
    <property type="entry name" value="Chloramphenicol acetyltransferase-like domain"/>
    <property type="match status" value="2"/>
</dbReference>
<organism evidence="2 3">
    <name type="scientific">Fusarium coffeatum</name>
    <dbReference type="NCBI Taxonomy" id="231269"/>
    <lineage>
        <taxon>Eukaryota</taxon>
        <taxon>Fungi</taxon>
        <taxon>Dikarya</taxon>
        <taxon>Ascomycota</taxon>
        <taxon>Pezizomycotina</taxon>
        <taxon>Sordariomycetes</taxon>
        <taxon>Hypocreomycetidae</taxon>
        <taxon>Hypocreales</taxon>
        <taxon>Nectriaceae</taxon>
        <taxon>Fusarium</taxon>
        <taxon>Fusarium incarnatum-equiseti species complex</taxon>
    </lineage>
</organism>
<reference evidence="2 3" key="1">
    <citation type="submission" date="2018-06" db="EMBL/GenBank/DDBJ databases">
        <title>Fusarium incarnatum-equiseti species complex species 28.</title>
        <authorList>
            <person name="Gardiner D.M."/>
        </authorList>
    </citation>
    <scope>NUCLEOTIDE SEQUENCE [LARGE SCALE GENOMIC DNA]</scope>
    <source>
        <strain evidence="2 3">FIESC_28</strain>
    </source>
</reference>
<keyword evidence="1" id="KW-0808">Transferase</keyword>
<comment type="caution">
    <text evidence="2">The sequence shown here is derived from an EMBL/GenBank/DDBJ whole genome shotgun (WGS) entry which is preliminary data.</text>
</comment>
<proteinExistence type="predicted"/>
<keyword evidence="3" id="KW-1185">Reference proteome</keyword>
<gene>
    <name evidence="2" type="ORF">FIESC28_09601</name>
</gene>
<evidence type="ECO:0008006" key="4">
    <source>
        <dbReference type="Google" id="ProtNLM"/>
    </source>
</evidence>
<dbReference type="InterPro" id="IPR023213">
    <property type="entry name" value="CAT-like_dom_sf"/>
</dbReference>
<dbReference type="GeneID" id="41999033"/>
<dbReference type="GO" id="GO:0044550">
    <property type="term" value="P:secondary metabolite biosynthetic process"/>
    <property type="evidence" value="ECO:0007669"/>
    <property type="project" value="TreeGrafter"/>
</dbReference>
<dbReference type="RefSeq" id="XP_031012237.1">
    <property type="nucleotide sequence ID" value="XM_031163737.1"/>
</dbReference>
<dbReference type="InterPro" id="IPR050317">
    <property type="entry name" value="Plant_Fungal_Acyltransferase"/>
</dbReference>
<dbReference type="PANTHER" id="PTHR31642:SF310">
    <property type="entry name" value="FATTY ALCOHOL:CAFFEOYL-COA ACYLTRANSFERASE"/>
    <property type="match status" value="1"/>
</dbReference>
<dbReference type="EMBL" id="QKXC01000244">
    <property type="protein sequence ID" value="RBR10215.1"/>
    <property type="molecule type" value="Genomic_DNA"/>
</dbReference>
<dbReference type="OrthoDB" id="1862401at2759"/>
<name>A0A366R1Y5_9HYPO</name>
<dbReference type="Proteomes" id="UP000253153">
    <property type="component" value="Unassembled WGS sequence"/>
</dbReference>